<dbReference type="Gene3D" id="3.40.50.150">
    <property type="entry name" value="Vaccinia Virus protein VP39"/>
    <property type="match status" value="1"/>
</dbReference>
<dbReference type="Proteomes" id="UP001185028">
    <property type="component" value="Unassembled WGS sequence"/>
</dbReference>
<sequence>MGFMSVLSFAHKLAAERLESVSGASAIDATAGTGADTLMLARAAGPKGHIYSFDIQQAALDHTMERLSRHGDESLATVTPVLASHDRMKEHIPTKLHGQLQAIMFNLGYLPTGDHSIITTPHSTLPALDIALELLSPRGILTIVLYPGHPGGAEEAELVQQWAAALPVWQAQCIIYRQLQRADAPYLIAIERKKGQISAQT</sequence>
<organism evidence="1 2">
    <name type="scientific">Paenibacillus hunanensis</name>
    <dbReference type="NCBI Taxonomy" id="539262"/>
    <lineage>
        <taxon>Bacteria</taxon>
        <taxon>Bacillati</taxon>
        <taxon>Bacillota</taxon>
        <taxon>Bacilli</taxon>
        <taxon>Bacillales</taxon>
        <taxon>Paenibacillaceae</taxon>
        <taxon>Paenibacillus</taxon>
    </lineage>
</organism>
<dbReference type="CDD" id="cd02440">
    <property type="entry name" value="AdoMet_MTases"/>
    <property type="match status" value="1"/>
</dbReference>
<proteinExistence type="predicted"/>
<dbReference type="RefSeq" id="WP_188773810.1">
    <property type="nucleotide sequence ID" value="NZ_BMMB01000001.1"/>
</dbReference>
<reference evidence="1 2" key="1">
    <citation type="submission" date="2023-07" db="EMBL/GenBank/DDBJ databases">
        <title>Genomic Encyclopedia of Type Strains, Phase IV (KMG-IV): sequencing the most valuable type-strain genomes for metagenomic binning, comparative biology and taxonomic classification.</title>
        <authorList>
            <person name="Goeker M."/>
        </authorList>
    </citation>
    <scope>NUCLEOTIDE SEQUENCE [LARGE SCALE GENOMIC DNA]</scope>
    <source>
        <strain evidence="1 2">DSM 22170</strain>
    </source>
</reference>
<accession>A0ABU1J1P0</accession>
<dbReference type="PANTHER" id="PTHR35276:SF1">
    <property type="entry name" value="TRNA (MNM(5)S(2)U34)-METHYLTRANSFERASE, CHLOROPLASTIC"/>
    <property type="match status" value="1"/>
</dbReference>
<name>A0ABU1J1P0_9BACL</name>
<keyword evidence="2" id="KW-1185">Reference proteome</keyword>
<evidence type="ECO:0000313" key="1">
    <source>
        <dbReference type="EMBL" id="MDR6244403.1"/>
    </source>
</evidence>
<comment type="caution">
    <text evidence="1">The sequence shown here is derived from an EMBL/GenBank/DDBJ whole genome shotgun (WGS) entry which is preliminary data.</text>
</comment>
<gene>
    <name evidence="1" type="ORF">JOC58_002296</name>
</gene>
<dbReference type="PANTHER" id="PTHR35276">
    <property type="entry name" value="S-ADENOSYL-L-METHIONINE-DEPENDENT METHYLTRANSFERASES SUPERFAMILY PROTEIN"/>
    <property type="match status" value="1"/>
</dbReference>
<dbReference type="SUPFAM" id="SSF53335">
    <property type="entry name" value="S-adenosyl-L-methionine-dependent methyltransferases"/>
    <property type="match status" value="1"/>
</dbReference>
<dbReference type="InterPro" id="IPR010719">
    <property type="entry name" value="MnmM_MeTrfase"/>
</dbReference>
<dbReference type="Pfam" id="PF06962">
    <property type="entry name" value="rRNA_methylase"/>
    <property type="match status" value="1"/>
</dbReference>
<evidence type="ECO:0000313" key="2">
    <source>
        <dbReference type="Proteomes" id="UP001185028"/>
    </source>
</evidence>
<dbReference type="InterPro" id="IPR029063">
    <property type="entry name" value="SAM-dependent_MTases_sf"/>
</dbReference>
<protein>
    <submittedName>
        <fullName evidence="1">tRNA G37 N-methylase Trm5</fullName>
    </submittedName>
</protein>
<dbReference type="EMBL" id="JAVDQH010000008">
    <property type="protein sequence ID" value="MDR6244403.1"/>
    <property type="molecule type" value="Genomic_DNA"/>
</dbReference>